<sequence>MYKNTTSALRARSAHHHAPTRSVGTFARLTVTGRRRAHYADAPAPPNGDSRADSTDTNNIRMFVHQSRAGMRCVAFSSFTILYFEDYIGTYVPTDQLHFRKCLTVVAVTQSYVEMSLAKVGT</sequence>
<evidence type="ECO:0000313" key="3">
    <source>
        <dbReference type="Proteomes" id="UP000249218"/>
    </source>
</evidence>
<keyword evidence="3" id="KW-1185">Reference proteome</keyword>
<dbReference type="AlphaFoldDB" id="A0A2W1BRW9"/>
<dbReference type="EMBL" id="KZ149918">
    <property type="protein sequence ID" value="PZC77832.1"/>
    <property type="molecule type" value="Genomic_DNA"/>
</dbReference>
<evidence type="ECO:0000256" key="1">
    <source>
        <dbReference type="SAM" id="MobiDB-lite"/>
    </source>
</evidence>
<name>A0A2W1BRW9_HELAM</name>
<organism evidence="2 3">
    <name type="scientific">Helicoverpa armigera</name>
    <name type="common">Cotton bollworm</name>
    <name type="synonym">Heliothis armigera</name>
    <dbReference type="NCBI Taxonomy" id="29058"/>
    <lineage>
        <taxon>Eukaryota</taxon>
        <taxon>Metazoa</taxon>
        <taxon>Ecdysozoa</taxon>
        <taxon>Arthropoda</taxon>
        <taxon>Hexapoda</taxon>
        <taxon>Insecta</taxon>
        <taxon>Pterygota</taxon>
        <taxon>Neoptera</taxon>
        <taxon>Endopterygota</taxon>
        <taxon>Lepidoptera</taxon>
        <taxon>Glossata</taxon>
        <taxon>Ditrysia</taxon>
        <taxon>Noctuoidea</taxon>
        <taxon>Noctuidae</taxon>
        <taxon>Heliothinae</taxon>
        <taxon>Helicoverpa</taxon>
    </lineage>
</organism>
<feature type="region of interest" description="Disordered" evidence="1">
    <location>
        <begin position="37"/>
        <end position="56"/>
    </location>
</feature>
<accession>A0A2W1BRW9</accession>
<evidence type="ECO:0000313" key="2">
    <source>
        <dbReference type="EMBL" id="PZC77832.1"/>
    </source>
</evidence>
<gene>
    <name evidence="2" type="primary">HaOG202943</name>
    <name evidence="2" type="ORF">B5X24_HaOG202943</name>
</gene>
<proteinExistence type="predicted"/>
<protein>
    <submittedName>
        <fullName evidence="2">Uncharacterized protein</fullName>
    </submittedName>
</protein>
<feature type="region of interest" description="Disordered" evidence="1">
    <location>
        <begin position="1"/>
        <end position="20"/>
    </location>
</feature>
<dbReference type="Proteomes" id="UP000249218">
    <property type="component" value="Unassembled WGS sequence"/>
</dbReference>
<reference evidence="2 3" key="1">
    <citation type="journal article" date="2017" name="BMC Biol.">
        <title>Genomic innovations, transcriptional plasticity and gene loss underlying the evolution and divergence of two highly polyphagous and invasive Helicoverpa pest species.</title>
        <authorList>
            <person name="Pearce S.L."/>
            <person name="Clarke D.F."/>
            <person name="East P.D."/>
            <person name="Elfekih S."/>
            <person name="Gordon K.H."/>
            <person name="Jermiin L.S."/>
            <person name="McGaughran A."/>
            <person name="Oakeshott J.G."/>
            <person name="Papanikolaou A."/>
            <person name="Perera O.P."/>
            <person name="Rane R.V."/>
            <person name="Richards S."/>
            <person name="Tay W.T."/>
            <person name="Walsh T.K."/>
            <person name="Anderson A."/>
            <person name="Anderson C.J."/>
            <person name="Asgari S."/>
            <person name="Board P.G."/>
            <person name="Bretschneider A."/>
            <person name="Campbell P.M."/>
            <person name="Chertemps T."/>
            <person name="Christeller J.T."/>
            <person name="Coppin C.W."/>
            <person name="Downes S.J."/>
            <person name="Duan G."/>
            <person name="Farnsworth C.A."/>
            <person name="Good R.T."/>
            <person name="Han L.B."/>
            <person name="Han Y.C."/>
            <person name="Hatje K."/>
            <person name="Horne I."/>
            <person name="Huang Y.P."/>
            <person name="Hughes D.S."/>
            <person name="Jacquin-Joly E."/>
            <person name="James W."/>
            <person name="Jhangiani S."/>
            <person name="Kollmar M."/>
            <person name="Kuwar S.S."/>
            <person name="Li S."/>
            <person name="Liu N.Y."/>
            <person name="Maibeche M.T."/>
            <person name="Miller J.R."/>
            <person name="Montagne N."/>
            <person name="Perry T."/>
            <person name="Qu J."/>
            <person name="Song S.V."/>
            <person name="Sutton G.G."/>
            <person name="Vogel H."/>
            <person name="Walenz B.P."/>
            <person name="Xu W."/>
            <person name="Zhang H.J."/>
            <person name="Zou Z."/>
            <person name="Batterham P."/>
            <person name="Edwards O.R."/>
            <person name="Feyereisen R."/>
            <person name="Gibbs R.A."/>
            <person name="Heckel D.G."/>
            <person name="McGrath A."/>
            <person name="Robin C."/>
            <person name="Scherer S.E."/>
            <person name="Worley K.C."/>
            <person name="Wu Y.D."/>
        </authorList>
    </citation>
    <scope>NUCLEOTIDE SEQUENCE [LARGE SCALE GENOMIC DNA]</scope>
    <source>
        <strain evidence="2">Harm_GR_Male_#8</strain>
        <tissue evidence="2">Whole organism</tissue>
    </source>
</reference>